<evidence type="ECO:0000259" key="12">
    <source>
        <dbReference type="PROSITE" id="PS50262"/>
    </source>
</evidence>
<evidence type="ECO:0000256" key="10">
    <source>
        <dbReference type="RuleBase" id="RU000688"/>
    </source>
</evidence>
<evidence type="ECO:0000256" key="8">
    <source>
        <dbReference type="ARBA" id="ARBA00023170"/>
    </source>
</evidence>
<evidence type="ECO:0000313" key="13">
    <source>
        <dbReference type="EMBL" id="CAI9569795.1"/>
    </source>
</evidence>
<dbReference type="InterPro" id="IPR017452">
    <property type="entry name" value="GPCR_Rhodpsn_7TM"/>
</dbReference>
<feature type="transmembrane region" description="Helical" evidence="11">
    <location>
        <begin position="272"/>
        <end position="291"/>
    </location>
</feature>
<organism evidence="13 14">
    <name type="scientific">Staurois parvus</name>
    <dbReference type="NCBI Taxonomy" id="386267"/>
    <lineage>
        <taxon>Eukaryota</taxon>
        <taxon>Metazoa</taxon>
        <taxon>Chordata</taxon>
        <taxon>Craniata</taxon>
        <taxon>Vertebrata</taxon>
        <taxon>Euteleostomi</taxon>
        <taxon>Amphibia</taxon>
        <taxon>Batrachia</taxon>
        <taxon>Anura</taxon>
        <taxon>Neobatrachia</taxon>
        <taxon>Ranoidea</taxon>
        <taxon>Ranidae</taxon>
        <taxon>Staurois</taxon>
    </lineage>
</organism>
<dbReference type="PANTHER" id="PTHR26454">
    <property type="entry name" value="OLFACTORY RECEPTOR"/>
    <property type="match status" value="1"/>
</dbReference>
<dbReference type="InterPro" id="IPR047132">
    <property type="entry name" value="Olfact_rcpt_6C-like"/>
</dbReference>
<dbReference type="Proteomes" id="UP001162483">
    <property type="component" value="Unassembled WGS sequence"/>
</dbReference>
<dbReference type="InterPro" id="IPR000276">
    <property type="entry name" value="GPCR_Rhodpsn"/>
</dbReference>
<evidence type="ECO:0000256" key="5">
    <source>
        <dbReference type="ARBA" id="ARBA00022989"/>
    </source>
</evidence>
<evidence type="ECO:0000256" key="1">
    <source>
        <dbReference type="ARBA" id="ARBA00004651"/>
    </source>
</evidence>
<keyword evidence="6 10" id="KW-0297">G-protein coupled receptor</keyword>
<proteinExistence type="inferred from homology"/>
<evidence type="ECO:0000313" key="14">
    <source>
        <dbReference type="Proteomes" id="UP001162483"/>
    </source>
</evidence>
<dbReference type="Pfam" id="PF13853">
    <property type="entry name" value="7tm_4"/>
    <property type="match status" value="1"/>
</dbReference>
<comment type="caution">
    <text evidence="13">The sequence shown here is derived from an EMBL/GenBank/DDBJ whole genome shotgun (WGS) entry which is preliminary data.</text>
</comment>
<dbReference type="PRINTS" id="PR00237">
    <property type="entry name" value="GPCRRHODOPSN"/>
</dbReference>
<evidence type="ECO:0000256" key="11">
    <source>
        <dbReference type="RuleBase" id="RU363047"/>
    </source>
</evidence>
<dbReference type="PROSITE" id="PS50262">
    <property type="entry name" value="G_PROTEIN_RECEP_F1_2"/>
    <property type="match status" value="1"/>
</dbReference>
<feature type="transmembrane region" description="Helical" evidence="11">
    <location>
        <begin position="199"/>
        <end position="225"/>
    </location>
</feature>
<evidence type="ECO:0000256" key="4">
    <source>
        <dbReference type="ARBA" id="ARBA00022725"/>
    </source>
</evidence>
<feature type="transmembrane region" description="Helical" evidence="11">
    <location>
        <begin position="60"/>
        <end position="82"/>
    </location>
</feature>
<evidence type="ECO:0000256" key="9">
    <source>
        <dbReference type="ARBA" id="ARBA00023224"/>
    </source>
</evidence>
<name>A0ABN9DB52_9NEOB</name>
<dbReference type="PROSITE" id="PS00237">
    <property type="entry name" value="G_PROTEIN_RECEP_F1_1"/>
    <property type="match status" value="1"/>
</dbReference>
<feature type="transmembrane region" description="Helical" evidence="11">
    <location>
        <begin position="26"/>
        <end position="48"/>
    </location>
</feature>
<dbReference type="EMBL" id="CATNWA010014267">
    <property type="protein sequence ID" value="CAI9569795.1"/>
    <property type="molecule type" value="Genomic_DNA"/>
</dbReference>
<sequence length="312" mass="35455">MDQTNGTLLEHFVLKGFPGNHVLQKIIFVALLVAYLITMAGNLLIIVIVYSDHRLHSPMYLFLVCLSFTDLLMVSFVIPKLLAVLVEEKTISKMGCFIQSYLYYFITTADILILTVMSIDRFVAICYPLRYSYIMRNSICIKLVIGCFITPFLLLLYPTVTIPNFPFCGHVVLDHFFCDSAAMLSLVCVDTRLIKLATIINSVFILIIPLIITSISYIFIVSTVIKMRSTKGHHKTFSTCVSHLTMVCIVFGSAIFIEVRASKCYSVETDKTVNFVSTILGPLLNPFIYTLRNKKVKDCLRDKEKWKELLTH</sequence>
<keyword evidence="7 11" id="KW-0472">Membrane</keyword>
<evidence type="ECO:0000256" key="3">
    <source>
        <dbReference type="ARBA" id="ARBA00022692"/>
    </source>
</evidence>
<feature type="domain" description="G-protein coupled receptors family 1 profile" evidence="12">
    <location>
        <begin position="41"/>
        <end position="289"/>
    </location>
</feature>
<dbReference type="SUPFAM" id="SSF81321">
    <property type="entry name" value="Family A G protein-coupled receptor-like"/>
    <property type="match status" value="1"/>
</dbReference>
<keyword evidence="14" id="KW-1185">Reference proteome</keyword>
<protein>
    <recommendedName>
        <fullName evidence="11">Olfactory receptor</fullName>
    </recommendedName>
</protein>
<comment type="similarity">
    <text evidence="10">Belongs to the G-protein coupled receptor 1 family.</text>
</comment>
<reference evidence="13" key="1">
    <citation type="submission" date="2023-05" db="EMBL/GenBank/DDBJ databases">
        <authorList>
            <person name="Stuckert A."/>
        </authorList>
    </citation>
    <scope>NUCLEOTIDE SEQUENCE</scope>
</reference>
<comment type="subcellular location">
    <subcellularLocation>
        <location evidence="1 11">Cell membrane</location>
        <topology evidence="1 11">Multi-pass membrane protein</topology>
    </subcellularLocation>
</comment>
<dbReference type="PRINTS" id="PR00245">
    <property type="entry name" value="OLFACTORYR"/>
</dbReference>
<evidence type="ECO:0000256" key="6">
    <source>
        <dbReference type="ARBA" id="ARBA00023040"/>
    </source>
</evidence>
<keyword evidence="5 11" id="KW-1133">Transmembrane helix</keyword>
<keyword evidence="2 11" id="KW-1003">Cell membrane</keyword>
<keyword evidence="8 10" id="KW-0675">Receptor</keyword>
<feature type="transmembrane region" description="Helical" evidence="11">
    <location>
        <begin position="102"/>
        <end position="127"/>
    </location>
</feature>
<keyword evidence="11" id="KW-0716">Sensory transduction</keyword>
<accession>A0ABN9DB52</accession>
<feature type="transmembrane region" description="Helical" evidence="11">
    <location>
        <begin position="139"/>
        <end position="157"/>
    </location>
</feature>
<keyword evidence="9 10" id="KW-0807">Transducer</keyword>
<dbReference type="PANTHER" id="PTHR26454:SF1">
    <property type="entry name" value="OLFACTORY RECEPTOR"/>
    <property type="match status" value="1"/>
</dbReference>
<keyword evidence="4 11" id="KW-0552">Olfaction</keyword>
<keyword evidence="3 10" id="KW-0812">Transmembrane</keyword>
<gene>
    <name evidence="13" type="ORF">SPARVUS_LOCUS6980715</name>
</gene>
<dbReference type="Gene3D" id="1.20.1070.10">
    <property type="entry name" value="Rhodopsin 7-helix transmembrane proteins"/>
    <property type="match status" value="1"/>
</dbReference>
<evidence type="ECO:0000256" key="2">
    <source>
        <dbReference type="ARBA" id="ARBA00022475"/>
    </source>
</evidence>
<feature type="transmembrane region" description="Helical" evidence="11">
    <location>
        <begin position="237"/>
        <end position="257"/>
    </location>
</feature>
<dbReference type="InterPro" id="IPR000725">
    <property type="entry name" value="Olfact_rcpt"/>
</dbReference>
<evidence type="ECO:0000256" key="7">
    <source>
        <dbReference type="ARBA" id="ARBA00023136"/>
    </source>
</evidence>